<accession>A0A2S7J3P1</accession>
<dbReference type="PANTHER" id="PTHR48078:SF6">
    <property type="entry name" value="L-THREONINE DEHYDRATASE CATABOLIC TDCB"/>
    <property type="match status" value="1"/>
</dbReference>
<organism evidence="6 7">
    <name type="scientific">Brucella oryzae</name>
    <dbReference type="NCBI Taxonomy" id="335286"/>
    <lineage>
        <taxon>Bacteria</taxon>
        <taxon>Pseudomonadati</taxon>
        <taxon>Pseudomonadota</taxon>
        <taxon>Alphaproteobacteria</taxon>
        <taxon>Hyphomicrobiales</taxon>
        <taxon>Brucellaceae</taxon>
        <taxon>Brucella/Ochrobactrum group</taxon>
        <taxon>Brucella</taxon>
    </lineage>
</organism>
<comment type="similarity">
    <text evidence="2">Belongs to the serine/threonine dehydratase family.</text>
</comment>
<name>A0A2S7J3P1_9HYPH</name>
<dbReference type="InterPro" id="IPR001926">
    <property type="entry name" value="TrpB-like_PALP"/>
</dbReference>
<dbReference type="InterPro" id="IPR050147">
    <property type="entry name" value="Ser/Thr_Dehydratase"/>
</dbReference>
<dbReference type="Gene3D" id="3.40.50.1100">
    <property type="match status" value="2"/>
</dbReference>
<dbReference type="GO" id="GO:0004794">
    <property type="term" value="F:threonine deaminase activity"/>
    <property type="evidence" value="ECO:0007669"/>
    <property type="project" value="TreeGrafter"/>
</dbReference>
<dbReference type="InterPro" id="IPR000634">
    <property type="entry name" value="Ser/Thr_deHydtase_PyrdxlP-BS"/>
</dbReference>
<dbReference type="CDD" id="cd01562">
    <property type="entry name" value="Thr-dehyd"/>
    <property type="match status" value="1"/>
</dbReference>
<proteinExistence type="inferred from homology"/>
<dbReference type="PANTHER" id="PTHR48078">
    <property type="entry name" value="THREONINE DEHYDRATASE, MITOCHONDRIAL-RELATED"/>
    <property type="match status" value="1"/>
</dbReference>
<evidence type="ECO:0000313" key="6">
    <source>
        <dbReference type="EMBL" id="PQA74830.1"/>
    </source>
</evidence>
<dbReference type="NCBIfam" id="NF005680">
    <property type="entry name" value="PRK07476.1"/>
    <property type="match status" value="1"/>
</dbReference>
<comment type="cofactor">
    <cofactor evidence="1">
        <name>pyridoxal 5'-phosphate</name>
        <dbReference type="ChEBI" id="CHEBI:597326"/>
    </cofactor>
</comment>
<keyword evidence="3" id="KW-0663">Pyridoxal phosphate</keyword>
<evidence type="ECO:0000256" key="3">
    <source>
        <dbReference type="ARBA" id="ARBA00022898"/>
    </source>
</evidence>
<dbReference type="GO" id="GO:0006565">
    <property type="term" value="P:L-serine catabolic process"/>
    <property type="evidence" value="ECO:0007669"/>
    <property type="project" value="TreeGrafter"/>
</dbReference>
<dbReference type="Proteomes" id="UP000238493">
    <property type="component" value="Unassembled WGS sequence"/>
</dbReference>
<keyword evidence="7" id="KW-1185">Reference proteome</keyword>
<dbReference type="SUPFAM" id="SSF53686">
    <property type="entry name" value="Tryptophan synthase beta subunit-like PLP-dependent enzymes"/>
    <property type="match status" value="1"/>
</dbReference>
<sequence length="376" mass="39835">MGNEDAALRFRTWCIIAPFVRSSVAALGKTRRSFPHCHDAMRGGAVPKTTNETIGLEEIEAARDRLNGLVVRTPLVRSEYLSELVETPVYLKLENRQTTGSFKLRGATNAVLSLPPEERKRGVVTASTGNHGRALAHAATQQGLSATICLSSLVPRNKVDAIRDLGADVRIVGKSQDDAMDEVTRLAGEEGMNVIPPFDDPRIIAGQGTIGLEIIDDQPATETVLIPLSGGGLAAGIAAAVKARRPTIRVIGISMCRGAAMDASLKAGKPINVEELETLADSLGGGIGLDNHWTFAMCRALLDDVVLLDEEEIAAGIRHAATQEGEIIEGAAAVGIAALLSGKVQPTGATAIIISGRNIDPEQHRAIVEDRYRRAG</sequence>
<keyword evidence="4" id="KW-0456">Lyase</keyword>
<evidence type="ECO:0000313" key="7">
    <source>
        <dbReference type="Proteomes" id="UP000238493"/>
    </source>
</evidence>
<dbReference type="FunFam" id="3.40.50.1100:FF:000005">
    <property type="entry name" value="Threonine dehydratase catabolic"/>
    <property type="match status" value="1"/>
</dbReference>
<gene>
    <name evidence="6" type="ORF">C3731_04280</name>
</gene>
<dbReference type="EMBL" id="PTRC01000008">
    <property type="protein sequence ID" value="PQA74830.1"/>
    <property type="molecule type" value="Genomic_DNA"/>
</dbReference>
<comment type="caution">
    <text evidence="6">The sequence shown here is derived from an EMBL/GenBank/DDBJ whole genome shotgun (WGS) entry which is preliminary data.</text>
</comment>
<dbReference type="InterPro" id="IPR014333">
    <property type="entry name" value="Ectoine_EutB"/>
</dbReference>
<dbReference type="InterPro" id="IPR036052">
    <property type="entry name" value="TrpB-like_PALP_sf"/>
</dbReference>
<evidence type="ECO:0000256" key="4">
    <source>
        <dbReference type="ARBA" id="ARBA00023239"/>
    </source>
</evidence>
<protein>
    <submittedName>
        <fullName evidence="6">Hydroxyectoine utilization dehydratase EutB</fullName>
    </submittedName>
</protein>
<evidence type="ECO:0000256" key="1">
    <source>
        <dbReference type="ARBA" id="ARBA00001933"/>
    </source>
</evidence>
<evidence type="ECO:0000259" key="5">
    <source>
        <dbReference type="Pfam" id="PF00291"/>
    </source>
</evidence>
<dbReference type="OrthoDB" id="9811476at2"/>
<evidence type="ECO:0000256" key="2">
    <source>
        <dbReference type="ARBA" id="ARBA00010869"/>
    </source>
</evidence>
<dbReference type="NCBIfam" id="TIGR02991">
    <property type="entry name" value="ectoine_eutB"/>
    <property type="match status" value="1"/>
</dbReference>
<dbReference type="GO" id="GO:0009097">
    <property type="term" value="P:isoleucine biosynthetic process"/>
    <property type="evidence" value="ECO:0007669"/>
    <property type="project" value="TreeGrafter"/>
</dbReference>
<dbReference type="AlphaFoldDB" id="A0A2S7J3P1"/>
<feature type="domain" description="Tryptophan synthase beta chain-like PALP" evidence="5">
    <location>
        <begin position="69"/>
        <end position="356"/>
    </location>
</feature>
<dbReference type="GO" id="GO:0006567">
    <property type="term" value="P:L-threonine catabolic process"/>
    <property type="evidence" value="ECO:0007669"/>
    <property type="project" value="TreeGrafter"/>
</dbReference>
<dbReference type="GO" id="GO:0030170">
    <property type="term" value="F:pyridoxal phosphate binding"/>
    <property type="evidence" value="ECO:0007669"/>
    <property type="project" value="InterPro"/>
</dbReference>
<dbReference type="PROSITE" id="PS00165">
    <property type="entry name" value="DEHYDRATASE_SER_THR"/>
    <property type="match status" value="1"/>
</dbReference>
<dbReference type="Pfam" id="PF00291">
    <property type="entry name" value="PALP"/>
    <property type="match status" value="1"/>
</dbReference>
<dbReference type="GO" id="GO:0003941">
    <property type="term" value="F:L-serine ammonia-lyase activity"/>
    <property type="evidence" value="ECO:0007669"/>
    <property type="project" value="TreeGrafter"/>
</dbReference>
<reference evidence="6 7" key="1">
    <citation type="submission" date="2018-02" db="EMBL/GenBank/DDBJ databases">
        <title>Draft genome sequence of Ochrobactrum oryzae found in Brazil.</title>
        <authorList>
            <person name="Cerdeira L."/>
            <person name="Andrade F."/>
            <person name="Zacariotto T."/>
            <person name="Barbosa B."/>
            <person name="Santos S."/>
            <person name="Cassetari V."/>
            <person name="Lincopan N."/>
        </authorList>
    </citation>
    <scope>NUCLEOTIDE SEQUENCE [LARGE SCALE GENOMIC DNA]</scope>
    <source>
        <strain evidence="6 7">OA447</strain>
    </source>
</reference>